<organism evidence="2 3">
    <name type="scientific">Rhizoclosmatium globosum</name>
    <dbReference type="NCBI Taxonomy" id="329046"/>
    <lineage>
        <taxon>Eukaryota</taxon>
        <taxon>Fungi</taxon>
        <taxon>Fungi incertae sedis</taxon>
        <taxon>Chytridiomycota</taxon>
        <taxon>Chytridiomycota incertae sedis</taxon>
        <taxon>Chytridiomycetes</taxon>
        <taxon>Chytridiales</taxon>
        <taxon>Chytriomycetaceae</taxon>
        <taxon>Rhizoclosmatium</taxon>
    </lineage>
</organism>
<feature type="compositionally biased region" description="Polar residues" evidence="1">
    <location>
        <begin position="139"/>
        <end position="160"/>
    </location>
</feature>
<evidence type="ECO:0000256" key="1">
    <source>
        <dbReference type="SAM" id="MobiDB-lite"/>
    </source>
</evidence>
<dbReference type="EMBL" id="MCGO01000066">
    <property type="protein sequence ID" value="ORY33916.1"/>
    <property type="molecule type" value="Genomic_DNA"/>
</dbReference>
<comment type="caution">
    <text evidence="2">The sequence shown here is derived from an EMBL/GenBank/DDBJ whole genome shotgun (WGS) entry which is preliminary data.</text>
</comment>
<protein>
    <submittedName>
        <fullName evidence="2">Uncharacterized protein</fullName>
    </submittedName>
</protein>
<keyword evidence="3" id="KW-1185">Reference proteome</keyword>
<sequence length="177" mass="18947">MSDNGLLKNGDEALFRMIPLCRVCITKIEDILQAGAMLATMKPSTPQLPSPLAKASARNNSSFFGVDEKPSSGAPEVSLFSAVLDSFPPEFSLKSDAKASPAGVRKSVTLDSYDLRDSKQNSLMRASAEEYANDGERSVQLSIVTNPDGPTSREGSVTKSNEPKLDEVKAEEPQIPA</sequence>
<evidence type="ECO:0000313" key="3">
    <source>
        <dbReference type="Proteomes" id="UP000193642"/>
    </source>
</evidence>
<feature type="compositionally biased region" description="Basic and acidic residues" evidence="1">
    <location>
        <begin position="161"/>
        <end position="177"/>
    </location>
</feature>
<reference evidence="2 3" key="1">
    <citation type="submission" date="2016-07" db="EMBL/GenBank/DDBJ databases">
        <title>Pervasive Adenine N6-methylation of Active Genes in Fungi.</title>
        <authorList>
            <consortium name="DOE Joint Genome Institute"/>
            <person name="Mondo S.J."/>
            <person name="Dannebaum R.O."/>
            <person name="Kuo R.C."/>
            <person name="Labutti K."/>
            <person name="Haridas S."/>
            <person name="Kuo A."/>
            <person name="Salamov A."/>
            <person name="Ahrendt S.R."/>
            <person name="Lipzen A."/>
            <person name="Sullivan W."/>
            <person name="Andreopoulos W.B."/>
            <person name="Clum A."/>
            <person name="Lindquist E."/>
            <person name="Daum C."/>
            <person name="Ramamoorthy G.K."/>
            <person name="Gryganskyi A."/>
            <person name="Culley D."/>
            <person name="Magnuson J.K."/>
            <person name="James T.Y."/>
            <person name="O'Malley M.A."/>
            <person name="Stajich J.E."/>
            <person name="Spatafora J.W."/>
            <person name="Visel A."/>
            <person name="Grigoriev I.V."/>
        </authorList>
    </citation>
    <scope>NUCLEOTIDE SEQUENCE [LARGE SCALE GENOMIC DNA]</scope>
    <source>
        <strain evidence="2 3">JEL800</strain>
    </source>
</reference>
<name>A0A1Y2BGR1_9FUNG</name>
<evidence type="ECO:0000313" key="2">
    <source>
        <dbReference type="EMBL" id="ORY33916.1"/>
    </source>
</evidence>
<dbReference type="AlphaFoldDB" id="A0A1Y2BGR1"/>
<proteinExistence type="predicted"/>
<accession>A0A1Y2BGR1</accession>
<gene>
    <name evidence="2" type="ORF">BCR33DRAFT_517787</name>
</gene>
<dbReference type="Proteomes" id="UP000193642">
    <property type="component" value="Unassembled WGS sequence"/>
</dbReference>
<feature type="region of interest" description="Disordered" evidence="1">
    <location>
        <begin position="128"/>
        <end position="177"/>
    </location>
</feature>